<dbReference type="AlphaFoldDB" id="A0AAV7UD96"/>
<feature type="compositionally biased region" description="Basic residues" evidence="1">
    <location>
        <begin position="17"/>
        <end position="27"/>
    </location>
</feature>
<feature type="compositionally biased region" description="Basic and acidic residues" evidence="1">
    <location>
        <begin position="1"/>
        <end position="10"/>
    </location>
</feature>
<sequence>MSVSASKERSASALPHPTHRPSRKAAKKTAADVIPRGEGRARQSTVYHISTLLESPAGIRALPIARRARLASVHCSLQTDQGWDPYTARRGQSSAGSLQRSLRAELKLPDHRLLAAQWKLQSLHPCEKQRAQAASARRSMAARLVCEGTYIPDDFHIYLKADREVHTLPVLRKRYPELPESKRSTRW</sequence>
<evidence type="ECO:0000256" key="1">
    <source>
        <dbReference type="SAM" id="MobiDB-lite"/>
    </source>
</evidence>
<evidence type="ECO:0000313" key="2">
    <source>
        <dbReference type="EMBL" id="KAJ1186390.1"/>
    </source>
</evidence>
<comment type="caution">
    <text evidence="2">The sequence shown here is derived from an EMBL/GenBank/DDBJ whole genome shotgun (WGS) entry which is preliminary data.</text>
</comment>
<accession>A0AAV7UD96</accession>
<feature type="region of interest" description="Disordered" evidence="1">
    <location>
        <begin position="1"/>
        <end position="40"/>
    </location>
</feature>
<gene>
    <name evidence="2" type="ORF">NDU88_003171</name>
</gene>
<dbReference type="Proteomes" id="UP001066276">
    <property type="component" value="Chromosome 3_1"/>
</dbReference>
<protein>
    <submittedName>
        <fullName evidence="2">Uncharacterized protein</fullName>
    </submittedName>
</protein>
<proteinExistence type="predicted"/>
<dbReference type="EMBL" id="JANPWB010000005">
    <property type="protein sequence ID" value="KAJ1186390.1"/>
    <property type="molecule type" value="Genomic_DNA"/>
</dbReference>
<name>A0AAV7UD96_PLEWA</name>
<organism evidence="2 3">
    <name type="scientific">Pleurodeles waltl</name>
    <name type="common">Iberian ribbed newt</name>
    <dbReference type="NCBI Taxonomy" id="8319"/>
    <lineage>
        <taxon>Eukaryota</taxon>
        <taxon>Metazoa</taxon>
        <taxon>Chordata</taxon>
        <taxon>Craniata</taxon>
        <taxon>Vertebrata</taxon>
        <taxon>Euteleostomi</taxon>
        <taxon>Amphibia</taxon>
        <taxon>Batrachia</taxon>
        <taxon>Caudata</taxon>
        <taxon>Salamandroidea</taxon>
        <taxon>Salamandridae</taxon>
        <taxon>Pleurodelinae</taxon>
        <taxon>Pleurodeles</taxon>
    </lineage>
</organism>
<keyword evidence="3" id="KW-1185">Reference proteome</keyword>
<reference evidence="2" key="1">
    <citation type="journal article" date="2022" name="bioRxiv">
        <title>Sequencing and chromosome-scale assembly of the giantPleurodeles waltlgenome.</title>
        <authorList>
            <person name="Brown T."/>
            <person name="Elewa A."/>
            <person name="Iarovenko S."/>
            <person name="Subramanian E."/>
            <person name="Araus A.J."/>
            <person name="Petzold A."/>
            <person name="Susuki M."/>
            <person name="Suzuki K.-i.T."/>
            <person name="Hayashi T."/>
            <person name="Toyoda A."/>
            <person name="Oliveira C."/>
            <person name="Osipova E."/>
            <person name="Leigh N.D."/>
            <person name="Simon A."/>
            <person name="Yun M.H."/>
        </authorList>
    </citation>
    <scope>NUCLEOTIDE SEQUENCE</scope>
    <source>
        <strain evidence="2">20211129_DDA</strain>
        <tissue evidence="2">Liver</tissue>
    </source>
</reference>
<evidence type="ECO:0000313" key="3">
    <source>
        <dbReference type="Proteomes" id="UP001066276"/>
    </source>
</evidence>